<feature type="domain" description="MPN" evidence="8">
    <location>
        <begin position="108"/>
        <end position="230"/>
    </location>
</feature>
<keyword evidence="6" id="KW-0482">Metalloprotease</keyword>
<dbReference type="CDD" id="cd08071">
    <property type="entry name" value="MPN_DUF2466"/>
    <property type="match status" value="1"/>
</dbReference>
<evidence type="ECO:0000256" key="7">
    <source>
        <dbReference type="RuleBase" id="RU003797"/>
    </source>
</evidence>
<evidence type="ECO:0000256" key="3">
    <source>
        <dbReference type="ARBA" id="ARBA00022723"/>
    </source>
</evidence>
<protein>
    <recommendedName>
        <fullName evidence="8">MPN domain-containing protein</fullName>
    </recommendedName>
</protein>
<dbReference type="Pfam" id="PF20582">
    <property type="entry name" value="UPF0758_N"/>
    <property type="match status" value="1"/>
</dbReference>
<dbReference type="PANTHER" id="PTHR30471">
    <property type="entry name" value="DNA REPAIR PROTEIN RADC"/>
    <property type="match status" value="1"/>
</dbReference>
<dbReference type="PROSITE" id="PS01302">
    <property type="entry name" value="UPF0758"/>
    <property type="match status" value="1"/>
</dbReference>
<keyword evidence="3" id="KW-0479">Metal-binding</keyword>
<evidence type="ECO:0000313" key="9">
    <source>
        <dbReference type="EMBL" id="OPX49209.1"/>
    </source>
</evidence>
<dbReference type="Proteomes" id="UP000191448">
    <property type="component" value="Unassembled WGS sequence"/>
</dbReference>
<dbReference type="InterPro" id="IPR025657">
    <property type="entry name" value="RadC_JAB"/>
</dbReference>
<dbReference type="PANTHER" id="PTHR30471:SF3">
    <property type="entry name" value="UPF0758 PROTEIN YEES-RELATED"/>
    <property type="match status" value="1"/>
</dbReference>
<dbReference type="InterPro" id="IPR037518">
    <property type="entry name" value="MPN"/>
</dbReference>
<dbReference type="GO" id="GO:0046872">
    <property type="term" value="F:metal ion binding"/>
    <property type="evidence" value="ECO:0007669"/>
    <property type="project" value="UniProtKB-KW"/>
</dbReference>
<dbReference type="InterPro" id="IPR020891">
    <property type="entry name" value="UPF0758_CS"/>
</dbReference>
<dbReference type="AlphaFoldDB" id="A0A1V4SYI3"/>
<accession>A0A1V4SYI3</accession>
<dbReference type="InterPro" id="IPR046778">
    <property type="entry name" value="UPF0758_N"/>
</dbReference>
<dbReference type="RefSeq" id="WP_080022249.1">
    <property type="nucleotide sequence ID" value="NZ_LTAY01000026.1"/>
</dbReference>
<proteinExistence type="inferred from homology"/>
<evidence type="ECO:0000256" key="4">
    <source>
        <dbReference type="ARBA" id="ARBA00022801"/>
    </source>
</evidence>
<organism evidence="9 10">
    <name type="scientific">Clostridium thermobutyricum DSM 4928</name>
    <dbReference type="NCBI Taxonomy" id="1121339"/>
    <lineage>
        <taxon>Bacteria</taxon>
        <taxon>Bacillati</taxon>
        <taxon>Bacillota</taxon>
        <taxon>Clostridia</taxon>
        <taxon>Eubacteriales</taxon>
        <taxon>Clostridiaceae</taxon>
        <taxon>Clostridium</taxon>
    </lineage>
</organism>
<comment type="caution">
    <text evidence="9">The sequence shown here is derived from an EMBL/GenBank/DDBJ whole genome shotgun (WGS) entry which is preliminary data.</text>
</comment>
<dbReference type="InterPro" id="IPR001405">
    <property type="entry name" value="UPF0758"/>
</dbReference>
<keyword evidence="2" id="KW-0645">Protease</keyword>
<dbReference type="PROSITE" id="PS50249">
    <property type="entry name" value="MPN"/>
    <property type="match status" value="1"/>
</dbReference>
<keyword evidence="4" id="KW-0378">Hydrolase</keyword>
<name>A0A1V4SYI3_9CLOT</name>
<keyword evidence="5" id="KW-0862">Zinc</keyword>
<reference evidence="9 10" key="1">
    <citation type="submission" date="2016-02" db="EMBL/GenBank/DDBJ databases">
        <title>Genome sequence of Clostridium thermobutyricum DSM 4928.</title>
        <authorList>
            <person name="Poehlein A."/>
            <person name="Daniel R."/>
        </authorList>
    </citation>
    <scope>NUCLEOTIDE SEQUENCE [LARGE SCALE GENOMIC DNA]</scope>
    <source>
        <strain evidence="9 10">DSM 4928</strain>
    </source>
</reference>
<dbReference type="NCBIfam" id="NF000642">
    <property type="entry name" value="PRK00024.1"/>
    <property type="match status" value="1"/>
</dbReference>
<evidence type="ECO:0000256" key="1">
    <source>
        <dbReference type="ARBA" id="ARBA00010243"/>
    </source>
</evidence>
<dbReference type="Pfam" id="PF04002">
    <property type="entry name" value="RadC"/>
    <property type="match status" value="1"/>
</dbReference>
<dbReference type="NCBIfam" id="TIGR00608">
    <property type="entry name" value="radc"/>
    <property type="match status" value="1"/>
</dbReference>
<evidence type="ECO:0000256" key="6">
    <source>
        <dbReference type="ARBA" id="ARBA00023049"/>
    </source>
</evidence>
<evidence type="ECO:0000313" key="10">
    <source>
        <dbReference type="Proteomes" id="UP000191448"/>
    </source>
</evidence>
<dbReference type="OrthoDB" id="9804482at2"/>
<dbReference type="GO" id="GO:0008237">
    <property type="term" value="F:metallopeptidase activity"/>
    <property type="evidence" value="ECO:0007669"/>
    <property type="project" value="UniProtKB-KW"/>
</dbReference>
<sequence>MKEKTLKILDIPKSERPQEKLISQGASVLTNTELLALILRTGVKGENVINLSQRIINELNGLDGILTASLEDIKSIRGIKDSKGSQILALAELVKRIKTLKTKELNPRIRSPKELAKLLYPEMSCLNQEVLKLIVLNTKNEIVKTKDVFKGGLNSSLVHPREIFNEAIKSSAASIIISHNHPSGDPTPSKEDVAITKRLSDCGKLLGINLTDHIIIGNNKYVSLREKGII</sequence>
<gene>
    <name evidence="9" type="ORF">CLTHE_09640</name>
</gene>
<dbReference type="EMBL" id="LTAY01000026">
    <property type="protein sequence ID" value="OPX49209.1"/>
    <property type="molecule type" value="Genomic_DNA"/>
</dbReference>
<comment type="similarity">
    <text evidence="1 7">Belongs to the UPF0758 family.</text>
</comment>
<evidence type="ECO:0000259" key="8">
    <source>
        <dbReference type="PROSITE" id="PS50249"/>
    </source>
</evidence>
<evidence type="ECO:0000256" key="2">
    <source>
        <dbReference type="ARBA" id="ARBA00022670"/>
    </source>
</evidence>
<evidence type="ECO:0000256" key="5">
    <source>
        <dbReference type="ARBA" id="ARBA00022833"/>
    </source>
</evidence>
<dbReference type="GO" id="GO:0006508">
    <property type="term" value="P:proteolysis"/>
    <property type="evidence" value="ECO:0007669"/>
    <property type="project" value="UniProtKB-KW"/>
</dbReference>
<dbReference type="Gene3D" id="3.40.140.10">
    <property type="entry name" value="Cytidine Deaminase, domain 2"/>
    <property type="match status" value="1"/>
</dbReference>